<dbReference type="Gene3D" id="1.25.40.10">
    <property type="entry name" value="Tetratricopeptide repeat domain"/>
    <property type="match status" value="1"/>
</dbReference>
<evidence type="ECO:0000313" key="3">
    <source>
        <dbReference type="EMBL" id="ELQ35058.1"/>
    </source>
</evidence>
<feature type="compositionally biased region" description="Low complexity" evidence="1">
    <location>
        <begin position="137"/>
        <end position="152"/>
    </location>
</feature>
<gene>
    <name evidence="3" type="ORF">OOU_Y34scaffold00726g17</name>
</gene>
<dbReference type="InterPro" id="IPR046341">
    <property type="entry name" value="SET_dom_sf"/>
</dbReference>
<name>A0AA97NRV6_PYRO3</name>
<protein>
    <recommendedName>
        <fullName evidence="4">SET domain-containing protein</fullName>
    </recommendedName>
</protein>
<dbReference type="SUPFAM" id="SSF82199">
    <property type="entry name" value="SET domain"/>
    <property type="match status" value="1"/>
</dbReference>
<dbReference type="Proteomes" id="UP000011086">
    <property type="component" value="Unassembled WGS sequence"/>
</dbReference>
<proteinExistence type="predicted"/>
<feature type="compositionally biased region" description="Low complexity" evidence="1">
    <location>
        <begin position="83"/>
        <end position="93"/>
    </location>
</feature>
<evidence type="ECO:0000256" key="1">
    <source>
        <dbReference type="SAM" id="MobiDB-lite"/>
    </source>
</evidence>
<feature type="chain" id="PRO_5041703774" description="SET domain-containing protein" evidence="2">
    <location>
        <begin position="26"/>
        <end position="434"/>
    </location>
</feature>
<sequence length="434" mass="47352">MAQGRKRTHQIPPVWFLSLLPAALGLPRLTSECPAGFKGRLDSPGYTQCAVPTDDASGPHPSQWAPWTHKPLCVEGAAPKTQPSGGSDDGPSGTTAPPPRTKFCVYTNAHAGDGGMSIITTPEHAASSLHLLEDPSLHLPSSRSSSSSSRLHNASTTPAYKVVDVPGKGKGVLATRRIRRFEPFMLERAALATDNLFASLVERHAGYRLLREAVGRLADPDRVLSLARSSPHAGDAVENVLRTNSFAGELDGAPHMVLFPLIARMNHACKPKYPRTTKTFSYSPDAALGMEFQQRQTQLQNTWGFKCTCAACTAPESSRAVSDQRRRDIKAKRQELVDSIDNADAPVAVRLSLEILDLLASEHLPSLFAEQYEILARIFHMIRYKDKAIKYAEMALKVLDIYGALDEDDEHKGIEALMASFDEPSLPAMGERPK</sequence>
<dbReference type="PANTHER" id="PTHR47332:SF6">
    <property type="entry name" value="SET DOMAIN-CONTAINING PROTEIN"/>
    <property type="match status" value="1"/>
</dbReference>
<keyword evidence="2" id="KW-0732">Signal</keyword>
<reference evidence="3" key="1">
    <citation type="journal article" date="2012" name="PLoS Genet.">
        <title>Comparative analysis of the genomes of two field isolates of the rice blast fungus Magnaporthe oryzae.</title>
        <authorList>
            <person name="Xue M."/>
            <person name="Yang J."/>
            <person name="Li Z."/>
            <person name="Hu S."/>
            <person name="Yao N."/>
            <person name="Dean R.A."/>
            <person name="Zhao W."/>
            <person name="Shen M."/>
            <person name="Zhang H."/>
            <person name="Li C."/>
            <person name="Liu L."/>
            <person name="Cao L."/>
            <person name="Xu X."/>
            <person name="Xing Y."/>
            <person name="Hsiang T."/>
            <person name="Zhang Z."/>
            <person name="Xu J.R."/>
            <person name="Peng Y.L."/>
        </authorList>
    </citation>
    <scope>NUCLEOTIDE SEQUENCE</scope>
    <source>
        <strain evidence="3">Y34</strain>
    </source>
</reference>
<feature type="region of interest" description="Disordered" evidence="1">
    <location>
        <begin position="75"/>
        <end position="102"/>
    </location>
</feature>
<dbReference type="InterPro" id="IPR053185">
    <property type="entry name" value="SET_domain_protein"/>
</dbReference>
<dbReference type="EMBL" id="JH793022">
    <property type="protein sequence ID" value="ELQ35058.1"/>
    <property type="molecule type" value="Genomic_DNA"/>
</dbReference>
<feature type="region of interest" description="Disordered" evidence="1">
    <location>
        <begin position="136"/>
        <end position="155"/>
    </location>
</feature>
<evidence type="ECO:0000256" key="2">
    <source>
        <dbReference type="SAM" id="SignalP"/>
    </source>
</evidence>
<dbReference type="SMR" id="A0AA97NRV6"/>
<evidence type="ECO:0008006" key="4">
    <source>
        <dbReference type="Google" id="ProtNLM"/>
    </source>
</evidence>
<organism evidence="3">
    <name type="scientific">Pyricularia oryzae (strain Y34)</name>
    <name type="common">Rice blast fungus</name>
    <name type="synonym">Magnaporthe oryzae</name>
    <dbReference type="NCBI Taxonomy" id="1143189"/>
    <lineage>
        <taxon>Eukaryota</taxon>
        <taxon>Fungi</taxon>
        <taxon>Dikarya</taxon>
        <taxon>Ascomycota</taxon>
        <taxon>Pezizomycotina</taxon>
        <taxon>Sordariomycetes</taxon>
        <taxon>Sordariomycetidae</taxon>
        <taxon>Magnaporthales</taxon>
        <taxon>Pyriculariaceae</taxon>
        <taxon>Pyricularia</taxon>
    </lineage>
</organism>
<dbReference type="AlphaFoldDB" id="A0AA97NRV6"/>
<feature type="signal peptide" evidence="2">
    <location>
        <begin position="1"/>
        <end position="25"/>
    </location>
</feature>
<dbReference type="InterPro" id="IPR011990">
    <property type="entry name" value="TPR-like_helical_dom_sf"/>
</dbReference>
<dbReference type="PANTHER" id="PTHR47332">
    <property type="entry name" value="SET DOMAIN-CONTAINING PROTEIN 5"/>
    <property type="match status" value="1"/>
</dbReference>
<accession>A0AA97NRV6</accession>